<accession>A0AA92UA44</accession>
<evidence type="ECO:0000256" key="1">
    <source>
        <dbReference type="SAM" id="Coils"/>
    </source>
</evidence>
<gene>
    <name evidence="2" type="ORF">DWV53_11245</name>
</gene>
<protein>
    <submittedName>
        <fullName evidence="2">Uncharacterized protein</fullName>
    </submittedName>
</protein>
<name>A0AA92UA44_9BACT</name>
<evidence type="ECO:0000313" key="2">
    <source>
        <dbReference type="EMBL" id="RGW77201.1"/>
    </source>
</evidence>
<dbReference type="AlphaFoldDB" id="A0AA92UA44"/>
<organism evidence="2 3">
    <name type="scientific">Segatella copri</name>
    <dbReference type="NCBI Taxonomy" id="165179"/>
    <lineage>
        <taxon>Bacteria</taxon>
        <taxon>Pseudomonadati</taxon>
        <taxon>Bacteroidota</taxon>
        <taxon>Bacteroidia</taxon>
        <taxon>Bacteroidales</taxon>
        <taxon>Prevotellaceae</taxon>
        <taxon>Segatella</taxon>
    </lineage>
</organism>
<reference evidence="2 3" key="1">
    <citation type="submission" date="2018-08" db="EMBL/GenBank/DDBJ databases">
        <title>A genome reference for cultivated species of the human gut microbiota.</title>
        <authorList>
            <person name="Zou Y."/>
            <person name="Xue W."/>
            <person name="Luo G."/>
        </authorList>
    </citation>
    <scope>NUCLEOTIDE SEQUENCE [LARGE SCALE GENOMIC DNA]</scope>
    <source>
        <strain evidence="2 3">AF10-17</strain>
    </source>
</reference>
<dbReference type="Proteomes" id="UP000285776">
    <property type="component" value="Unassembled WGS sequence"/>
</dbReference>
<proteinExistence type="predicted"/>
<dbReference type="RefSeq" id="WP_147468786.1">
    <property type="nucleotide sequence ID" value="NZ_QSAV01000038.1"/>
</dbReference>
<feature type="coiled-coil region" evidence="1">
    <location>
        <begin position="41"/>
        <end position="110"/>
    </location>
</feature>
<evidence type="ECO:0000313" key="3">
    <source>
        <dbReference type="Proteomes" id="UP000285776"/>
    </source>
</evidence>
<keyword evidence="1" id="KW-0175">Coiled coil</keyword>
<comment type="caution">
    <text evidence="2">The sequence shown here is derived from an EMBL/GenBank/DDBJ whole genome shotgun (WGS) entry which is preliminary data.</text>
</comment>
<dbReference type="EMBL" id="QSAV01000038">
    <property type="protein sequence ID" value="RGW77201.1"/>
    <property type="molecule type" value="Genomic_DNA"/>
</dbReference>
<sequence>MMNITDDPDFVASWQKVEEALKRLDQNQVERLFAEQHATLKDFHQALTKELERKAAALESAVAFLKEENKAIMQETLKIKSETKKLREERERMNEELLQKKHELDLLKATSYPHERWG</sequence>